<evidence type="ECO:0000256" key="4">
    <source>
        <dbReference type="ARBA" id="ARBA00022679"/>
    </source>
</evidence>
<proteinExistence type="inferred from homology"/>
<dbReference type="CDD" id="cd06223">
    <property type="entry name" value="PRTases_typeI"/>
    <property type="match status" value="1"/>
</dbReference>
<keyword evidence="5 7" id="KW-0460">Magnesium</keyword>
<feature type="binding site" evidence="7">
    <location>
        <position position="94"/>
    </location>
    <ligand>
        <name>5-phospho-alpha-D-ribose 1-diphosphate</name>
        <dbReference type="ChEBI" id="CHEBI:58017"/>
        <note>ligand shared between dimeric partners</note>
    </ligand>
</feature>
<comment type="catalytic activity">
    <reaction evidence="7">
        <text>orotidine 5'-phosphate + diphosphate = orotate + 5-phospho-alpha-D-ribose 1-diphosphate</text>
        <dbReference type="Rhea" id="RHEA:10380"/>
        <dbReference type="ChEBI" id="CHEBI:30839"/>
        <dbReference type="ChEBI" id="CHEBI:33019"/>
        <dbReference type="ChEBI" id="CHEBI:57538"/>
        <dbReference type="ChEBI" id="CHEBI:58017"/>
        <dbReference type="EC" id="2.4.2.10"/>
    </reaction>
</comment>
<sequence>MTKDEVLAVFRECGAMLEGHFILSSGLRSPVFLQKAKVFQYAAQTEKLCKALAEKIKADGFGDVTKVVSPAIGGIIPGYETARHLNLPALYTERVDGKFELRRGFEISPDDKVIVVEDIVSTGLSIRECVEALRAIGANVVAAACLIDRSGGEADVGVPLVSLIEFKVPAYPADQLPPELAAIPAVKPGSRGIQGVK</sequence>
<evidence type="ECO:0000256" key="3">
    <source>
        <dbReference type="ARBA" id="ARBA00022676"/>
    </source>
</evidence>
<dbReference type="NCBIfam" id="TIGR01367">
    <property type="entry name" value="pyrE_Therm"/>
    <property type="match status" value="1"/>
</dbReference>
<dbReference type="InterPro" id="IPR029057">
    <property type="entry name" value="PRTase-like"/>
</dbReference>
<dbReference type="Gene3D" id="3.40.50.2020">
    <property type="match status" value="1"/>
</dbReference>
<dbReference type="UniPathway" id="UPA00070">
    <property type="reaction ID" value="UER00119"/>
</dbReference>
<evidence type="ECO:0000259" key="8">
    <source>
        <dbReference type="Pfam" id="PF00156"/>
    </source>
</evidence>
<comment type="cofactor">
    <cofactor evidence="7">
        <name>Mg(2+)</name>
        <dbReference type="ChEBI" id="CHEBI:18420"/>
    </cofactor>
</comment>
<keyword evidence="6 7" id="KW-0665">Pyrimidine biosynthesis</keyword>
<dbReference type="GO" id="GO:0019856">
    <property type="term" value="P:pyrimidine nucleobase biosynthetic process"/>
    <property type="evidence" value="ECO:0007669"/>
    <property type="project" value="InterPro"/>
</dbReference>
<comment type="function">
    <text evidence="7">Catalyzes the transfer of a ribosyl phosphate group from 5-phosphoribose 1-diphosphate to orotate, leading to the formation of orotidine monophosphate (OMP).</text>
</comment>
<protein>
    <recommendedName>
        <fullName evidence="2 7">Orotate phosphoribosyltransferase</fullName>
        <shortName evidence="7">OPRT</shortName>
        <shortName evidence="7">OPRTase</shortName>
        <ecNumber evidence="2 7">2.4.2.10</ecNumber>
    </recommendedName>
</protein>
<keyword evidence="10" id="KW-1185">Reference proteome</keyword>
<dbReference type="OrthoDB" id="9783570at2"/>
<name>A0A0F5QG36_9HYPH</name>
<feature type="binding site" description="in other chain" evidence="7">
    <location>
        <begin position="117"/>
        <end position="125"/>
    </location>
    <ligand>
        <name>5-phospho-alpha-D-ribose 1-diphosphate</name>
        <dbReference type="ChEBI" id="CHEBI:58017"/>
        <note>ligand shared between dimeric partners</note>
    </ligand>
</feature>
<evidence type="ECO:0000313" key="10">
    <source>
        <dbReference type="Proteomes" id="UP000033411"/>
    </source>
</evidence>
<evidence type="ECO:0000256" key="1">
    <source>
        <dbReference type="ARBA" id="ARBA00004889"/>
    </source>
</evidence>
<comment type="caution">
    <text evidence="7">Lacks conserved residue(s) required for the propagation of feature annotation.</text>
</comment>
<dbReference type="EC" id="2.4.2.10" evidence="2 7"/>
<dbReference type="GO" id="GO:0044205">
    <property type="term" value="P:'de novo' UMP biosynthetic process"/>
    <property type="evidence" value="ECO:0007669"/>
    <property type="project" value="UniProtKB-UniRule"/>
</dbReference>
<keyword evidence="3 7" id="KW-0328">Glycosyltransferase</keyword>
<feature type="binding site" evidence="7">
    <location>
        <position position="149"/>
    </location>
    <ligand>
        <name>orotate</name>
        <dbReference type="ChEBI" id="CHEBI:30839"/>
    </ligand>
</feature>
<reference evidence="9 10" key="1">
    <citation type="submission" date="2015-03" db="EMBL/GenBank/DDBJ databases">
        <authorList>
            <person name="Lepp D."/>
            <person name="Hassan Y.I."/>
            <person name="Li X.-Z."/>
            <person name="Zhou T."/>
        </authorList>
    </citation>
    <scope>NUCLEOTIDE SEQUENCE [LARGE SCALE GENOMIC DNA]</scope>
    <source>
        <strain evidence="9 10">E84</strain>
    </source>
</reference>
<keyword evidence="4 7" id="KW-0808">Transferase</keyword>
<accession>A0A0F5QG36</accession>
<evidence type="ECO:0000313" key="9">
    <source>
        <dbReference type="EMBL" id="KKC39915.1"/>
    </source>
</evidence>
<dbReference type="HAMAP" id="MF_01208">
    <property type="entry name" value="PyrE"/>
    <property type="match status" value="1"/>
</dbReference>
<dbReference type="GO" id="GO:0000287">
    <property type="term" value="F:magnesium ion binding"/>
    <property type="evidence" value="ECO:0007669"/>
    <property type="project" value="UniProtKB-UniRule"/>
</dbReference>
<dbReference type="SUPFAM" id="SSF53271">
    <property type="entry name" value="PRTase-like"/>
    <property type="match status" value="1"/>
</dbReference>
<comment type="subunit">
    <text evidence="7">Homodimer.</text>
</comment>
<dbReference type="PATRIC" id="fig|1293439.3.peg.692"/>
<evidence type="ECO:0000256" key="7">
    <source>
        <dbReference type="HAMAP-Rule" id="MF_01208"/>
    </source>
</evidence>
<dbReference type="InterPro" id="IPR000836">
    <property type="entry name" value="PRTase_dom"/>
</dbReference>
<evidence type="ECO:0000256" key="5">
    <source>
        <dbReference type="ARBA" id="ARBA00022842"/>
    </source>
</evidence>
<dbReference type="GO" id="GO:0004588">
    <property type="term" value="F:orotate phosphoribosyltransferase activity"/>
    <property type="evidence" value="ECO:0007669"/>
    <property type="project" value="UniProtKB-UniRule"/>
</dbReference>
<dbReference type="InterPro" id="IPR006273">
    <property type="entry name" value="Orotate_PRibTrfase_bac"/>
</dbReference>
<dbReference type="EMBL" id="LANJ01000011">
    <property type="protein sequence ID" value="KKC39915.1"/>
    <property type="molecule type" value="Genomic_DNA"/>
</dbReference>
<dbReference type="PANTHER" id="PTHR19278:SF9">
    <property type="entry name" value="URIDINE 5'-MONOPHOSPHATE SYNTHASE"/>
    <property type="match status" value="1"/>
</dbReference>
<dbReference type="Proteomes" id="UP000033411">
    <property type="component" value="Unassembled WGS sequence"/>
</dbReference>
<dbReference type="Pfam" id="PF00156">
    <property type="entry name" value="Pribosyltran"/>
    <property type="match status" value="1"/>
</dbReference>
<evidence type="ECO:0000256" key="2">
    <source>
        <dbReference type="ARBA" id="ARBA00011971"/>
    </source>
</evidence>
<feature type="domain" description="Phosphoribosyltransferase" evidence="8">
    <location>
        <begin position="44"/>
        <end position="155"/>
    </location>
</feature>
<feature type="binding site" evidence="7">
    <location>
        <position position="121"/>
    </location>
    <ligand>
        <name>orotate</name>
        <dbReference type="ChEBI" id="CHEBI:30839"/>
    </ligand>
</feature>
<dbReference type="PANTHER" id="PTHR19278">
    <property type="entry name" value="OROTATE PHOSPHORIBOSYLTRANSFERASE"/>
    <property type="match status" value="1"/>
</dbReference>
<comment type="caution">
    <text evidence="9">The sequence shown here is derived from an EMBL/GenBank/DDBJ whole genome shotgun (WGS) entry which is preliminary data.</text>
</comment>
<dbReference type="InterPro" id="IPR023031">
    <property type="entry name" value="OPRT"/>
</dbReference>
<comment type="pathway">
    <text evidence="1 7">Pyrimidine metabolism; UMP biosynthesis via de novo pathway; UMP from orotate: step 1/2.</text>
</comment>
<dbReference type="STRING" id="1293439.WH87_05635"/>
<gene>
    <name evidence="7" type="primary">pyrE</name>
    <name evidence="9" type="ORF">WH87_05635</name>
</gene>
<dbReference type="AlphaFoldDB" id="A0A0F5QG36"/>
<comment type="similarity">
    <text evidence="7">Belongs to the purine/pyrimidine phosphoribosyltransferase family. PyrE subfamily.</text>
</comment>
<organism evidence="9 10">
    <name type="scientific">Devosia epidermidihirudinis</name>
    <dbReference type="NCBI Taxonomy" id="1293439"/>
    <lineage>
        <taxon>Bacteria</taxon>
        <taxon>Pseudomonadati</taxon>
        <taxon>Pseudomonadota</taxon>
        <taxon>Alphaproteobacteria</taxon>
        <taxon>Hyphomicrobiales</taxon>
        <taxon>Devosiaceae</taxon>
        <taxon>Devosia</taxon>
    </lineage>
</organism>
<evidence type="ECO:0000256" key="6">
    <source>
        <dbReference type="ARBA" id="ARBA00022975"/>
    </source>
</evidence>
<dbReference type="RefSeq" id="WP_046138594.1">
    <property type="nucleotide sequence ID" value="NZ_LANJ01000011.1"/>
</dbReference>